<organism evidence="3 4">
    <name type="scientific">Fusarium coffeatum</name>
    <dbReference type="NCBI Taxonomy" id="231269"/>
    <lineage>
        <taxon>Eukaryota</taxon>
        <taxon>Fungi</taxon>
        <taxon>Dikarya</taxon>
        <taxon>Ascomycota</taxon>
        <taxon>Pezizomycotina</taxon>
        <taxon>Sordariomycetes</taxon>
        <taxon>Hypocreomycetidae</taxon>
        <taxon>Hypocreales</taxon>
        <taxon>Nectriaceae</taxon>
        <taxon>Fusarium</taxon>
        <taxon>Fusarium incarnatum-equiseti species complex</taxon>
    </lineage>
</organism>
<proteinExistence type="predicted"/>
<dbReference type="GeneID" id="41995649"/>
<dbReference type="OrthoDB" id="2157530at2759"/>
<dbReference type="Pfam" id="PF06985">
    <property type="entry name" value="HET"/>
    <property type="match status" value="1"/>
</dbReference>
<evidence type="ECO:0000313" key="3">
    <source>
        <dbReference type="EMBL" id="RBR18143.1"/>
    </source>
</evidence>
<dbReference type="AlphaFoldDB" id="A0A366RLZ4"/>
<evidence type="ECO:0000313" key="4">
    <source>
        <dbReference type="Proteomes" id="UP000253153"/>
    </source>
</evidence>
<feature type="compositionally biased region" description="Polar residues" evidence="1">
    <location>
        <begin position="303"/>
        <end position="314"/>
    </location>
</feature>
<dbReference type="PANTHER" id="PTHR24148">
    <property type="entry name" value="ANKYRIN REPEAT DOMAIN-CONTAINING PROTEIN 39 HOMOLOG-RELATED"/>
    <property type="match status" value="1"/>
</dbReference>
<dbReference type="PANTHER" id="PTHR24148:SF64">
    <property type="entry name" value="HETEROKARYON INCOMPATIBILITY DOMAIN-CONTAINING PROTEIN"/>
    <property type="match status" value="1"/>
</dbReference>
<comment type="caution">
    <text evidence="3">The sequence shown here is derived from an EMBL/GenBank/DDBJ whole genome shotgun (WGS) entry which is preliminary data.</text>
</comment>
<sequence length="681" mass="78775">MQPYQYQPLPYSTGIRILILHPAANKSSALECDIITKDRLTLLRDPDNKSFDAVSYVWGNGTHDIPLYCKHEGTYLYISAVVDEMLHNLRKTCEERRLWVDAICLNQKDNQEKSIQVQQMGQIYHMADKVHIWLGPAEATTRLSFAFLRTLVAKFEPLPGQAKDPTTEEIFQTFEETFQHRDFQSFLSLLQKSWFTRRWTLQEGFLARDAILRCGDSKVSWHWFTEGLKHIQRRSEELQGIQNDHSALYALNVLEMLRKPEDLLSLLWTLHMSQCSDHRDRIYSLLGLAQKMDPVAPAAPDVNSESEPDNSNQDLPIPDYALSTDVVFRMFASHCISTGRLLQILLHIDGFGRLSEANPKWPSWVPNWTTARDRKVHSPTAMSRNVPPFQSIDRRPLLAFLGDHYLCPQTIYYSNGNHHGLLIYGSSFLETVKICEEWPRSRDSDHLVKYLTDWIHQETILHLSDVGDLDSLSMERKVNERLCFLIAGTEFFGYAKHVFFSDSVDTKPRDWWSRKSFIEMLEGLYWPWASRVANILYPIDGKGFPFNHYTREEIRRKEHLDKDYQHNPPPTAECRQALSYLLDDVSRMMQEGRKRLIVAYCDEASGRFKRQHWIAPEDVRMGDVITGVSICGRIGALLRPVNTPSELDGRPTFQLIGIVWSLENYYEETDPSGEGGTFLIL</sequence>
<accession>A0A366RLZ4</accession>
<evidence type="ECO:0000259" key="2">
    <source>
        <dbReference type="Pfam" id="PF06985"/>
    </source>
</evidence>
<reference evidence="3 4" key="1">
    <citation type="submission" date="2018-06" db="EMBL/GenBank/DDBJ databases">
        <title>Fusarium incarnatum-equiseti species complex species 28.</title>
        <authorList>
            <person name="Gardiner D.M."/>
        </authorList>
    </citation>
    <scope>NUCLEOTIDE SEQUENCE [LARGE SCALE GENOMIC DNA]</scope>
    <source>
        <strain evidence="3 4">FIESC_28</strain>
    </source>
</reference>
<feature type="region of interest" description="Disordered" evidence="1">
    <location>
        <begin position="296"/>
        <end position="315"/>
    </location>
</feature>
<protein>
    <recommendedName>
        <fullName evidence="2">Heterokaryon incompatibility domain-containing protein</fullName>
    </recommendedName>
</protein>
<dbReference type="InterPro" id="IPR010730">
    <property type="entry name" value="HET"/>
</dbReference>
<feature type="domain" description="Heterokaryon incompatibility" evidence="2">
    <location>
        <begin position="51"/>
        <end position="203"/>
    </location>
</feature>
<gene>
    <name evidence="3" type="ORF">FIESC28_06209</name>
</gene>
<name>A0A366RLZ4_9HYPO</name>
<keyword evidence="4" id="KW-1185">Reference proteome</keyword>
<dbReference type="Proteomes" id="UP000253153">
    <property type="component" value="Unassembled WGS sequence"/>
</dbReference>
<dbReference type="InterPro" id="IPR052895">
    <property type="entry name" value="HetReg/Transcr_Mod"/>
</dbReference>
<dbReference type="RefSeq" id="XP_031015599.1">
    <property type="nucleotide sequence ID" value="XM_031160353.1"/>
</dbReference>
<evidence type="ECO:0000256" key="1">
    <source>
        <dbReference type="SAM" id="MobiDB-lite"/>
    </source>
</evidence>
<dbReference type="EMBL" id="QKXC01000128">
    <property type="protein sequence ID" value="RBR18143.1"/>
    <property type="molecule type" value="Genomic_DNA"/>
</dbReference>